<comment type="caution">
    <text evidence="2">The sequence shown here is derived from an EMBL/GenBank/DDBJ whole genome shotgun (WGS) entry which is preliminary data.</text>
</comment>
<sequence length="180" mass="20077">MEKKYKLTVALLFLAAVLFGCSFQSEKEAVNGAEKTAEAVFNSNKTMETNHEVDGFSLFLPDRMEVKEASKSNVILKDGDQTYIVFHNSLENATSQLGYKAAKKDSALLLESFKDDKKFGYIRILSHDEKDNYELQVGVGGVKITTFTTKDRLDNDSKALMKVARSISNSNRTTATNVQE</sequence>
<protein>
    <recommendedName>
        <fullName evidence="4">Lipoprotein</fullName>
    </recommendedName>
</protein>
<organism evidence="2 3">
    <name type="scientific">Virgibacillus siamensis</name>
    <dbReference type="NCBI Taxonomy" id="480071"/>
    <lineage>
        <taxon>Bacteria</taxon>
        <taxon>Bacillati</taxon>
        <taxon>Bacillota</taxon>
        <taxon>Bacilli</taxon>
        <taxon>Bacillales</taxon>
        <taxon>Bacillaceae</taxon>
        <taxon>Virgibacillus</taxon>
    </lineage>
</organism>
<dbReference type="PROSITE" id="PS51257">
    <property type="entry name" value="PROKAR_LIPOPROTEIN"/>
    <property type="match status" value="1"/>
</dbReference>
<keyword evidence="1" id="KW-0732">Signal</keyword>
<name>A0ABN1FYN7_9BACI</name>
<dbReference type="EMBL" id="BAAADS010000012">
    <property type="protein sequence ID" value="GAA0600520.1"/>
    <property type="molecule type" value="Genomic_DNA"/>
</dbReference>
<keyword evidence="3" id="KW-1185">Reference proteome</keyword>
<accession>A0ABN1FYN7</accession>
<dbReference type="RefSeq" id="WP_343811955.1">
    <property type="nucleotide sequence ID" value="NZ_BAAADS010000012.1"/>
</dbReference>
<evidence type="ECO:0008006" key="4">
    <source>
        <dbReference type="Google" id="ProtNLM"/>
    </source>
</evidence>
<gene>
    <name evidence="2" type="ORF">GCM10009001_16180</name>
</gene>
<feature type="chain" id="PRO_5045866315" description="Lipoprotein" evidence="1">
    <location>
        <begin position="25"/>
        <end position="180"/>
    </location>
</feature>
<proteinExistence type="predicted"/>
<feature type="signal peptide" evidence="1">
    <location>
        <begin position="1"/>
        <end position="24"/>
    </location>
</feature>
<reference evidence="2 3" key="1">
    <citation type="journal article" date="2019" name="Int. J. Syst. Evol. Microbiol.">
        <title>The Global Catalogue of Microorganisms (GCM) 10K type strain sequencing project: providing services to taxonomists for standard genome sequencing and annotation.</title>
        <authorList>
            <consortium name="The Broad Institute Genomics Platform"/>
            <consortium name="The Broad Institute Genome Sequencing Center for Infectious Disease"/>
            <person name="Wu L."/>
            <person name="Ma J."/>
        </authorList>
    </citation>
    <scope>NUCLEOTIDE SEQUENCE [LARGE SCALE GENOMIC DNA]</scope>
    <source>
        <strain evidence="2 3">JCM 15395</strain>
    </source>
</reference>
<dbReference type="Proteomes" id="UP001500866">
    <property type="component" value="Unassembled WGS sequence"/>
</dbReference>
<evidence type="ECO:0000313" key="2">
    <source>
        <dbReference type="EMBL" id="GAA0600520.1"/>
    </source>
</evidence>
<evidence type="ECO:0000256" key="1">
    <source>
        <dbReference type="SAM" id="SignalP"/>
    </source>
</evidence>
<evidence type="ECO:0000313" key="3">
    <source>
        <dbReference type="Proteomes" id="UP001500866"/>
    </source>
</evidence>